<protein>
    <submittedName>
        <fullName evidence="1">Uncharacterized protein</fullName>
    </submittedName>
</protein>
<evidence type="ECO:0000313" key="2">
    <source>
        <dbReference type="Proteomes" id="UP001221757"/>
    </source>
</evidence>
<comment type="caution">
    <text evidence="1">The sequence shown here is derived from an EMBL/GenBank/DDBJ whole genome shotgun (WGS) entry which is preliminary data.</text>
</comment>
<name>A0AAD7CST0_MYCRO</name>
<dbReference type="Proteomes" id="UP001221757">
    <property type="component" value="Unassembled WGS sequence"/>
</dbReference>
<reference evidence="1" key="1">
    <citation type="submission" date="2023-03" db="EMBL/GenBank/DDBJ databases">
        <title>Massive genome expansion in bonnet fungi (Mycena s.s.) driven by repeated elements and novel gene families across ecological guilds.</title>
        <authorList>
            <consortium name="Lawrence Berkeley National Laboratory"/>
            <person name="Harder C.B."/>
            <person name="Miyauchi S."/>
            <person name="Viragh M."/>
            <person name="Kuo A."/>
            <person name="Thoen E."/>
            <person name="Andreopoulos B."/>
            <person name="Lu D."/>
            <person name="Skrede I."/>
            <person name="Drula E."/>
            <person name="Henrissat B."/>
            <person name="Morin E."/>
            <person name="Kohler A."/>
            <person name="Barry K."/>
            <person name="LaButti K."/>
            <person name="Morin E."/>
            <person name="Salamov A."/>
            <person name="Lipzen A."/>
            <person name="Mereny Z."/>
            <person name="Hegedus B."/>
            <person name="Baldrian P."/>
            <person name="Stursova M."/>
            <person name="Weitz H."/>
            <person name="Taylor A."/>
            <person name="Grigoriev I.V."/>
            <person name="Nagy L.G."/>
            <person name="Martin F."/>
            <person name="Kauserud H."/>
        </authorList>
    </citation>
    <scope>NUCLEOTIDE SEQUENCE</scope>
    <source>
        <strain evidence="1">CBHHK067</strain>
    </source>
</reference>
<accession>A0AAD7CST0</accession>
<gene>
    <name evidence="1" type="ORF">B0H17DRAFT_1144837</name>
</gene>
<organism evidence="1 2">
    <name type="scientific">Mycena rosella</name>
    <name type="common">Pink bonnet</name>
    <name type="synonym">Agaricus rosellus</name>
    <dbReference type="NCBI Taxonomy" id="1033263"/>
    <lineage>
        <taxon>Eukaryota</taxon>
        <taxon>Fungi</taxon>
        <taxon>Dikarya</taxon>
        <taxon>Basidiomycota</taxon>
        <taxon>Agaricomycotina</taxon>
        <taxon>Agaricomycetes</taxon>
        <taxon>Agaricomycetidae</taxon>
        <taxon>Agaricales</taxon>
        <taxon>Marasmiineae</taxon>
        <taxon>Mycenaceae</taxon>
        <taxon>Mycena</taxon>
    </lineage>
</organism>
<sequence length="169" mass="18636">MATGATAMKNSVGAWREARSIQVPKRDVGLPREMYITAISEPAIKLARHRWGDNVFWPHLRDRHPKWELTKSSTDREAFAAMFSISELERRNLGADRAVEVSPPSPEQSNCSNILAVESRGENCLPVSPAATPRHRRFLKISRAADGGLIGRNFFPTSGAEQPTGAESA</sequence>
<dbReference type="AlphaFoldDB" id="A0AAD7CST0"/>
<dbReference type="EMBL" id="JARKIE010000254">
    <property type="protein sequence ID" value="KAJ7661055.1"/>
    <property type="molecule type" value="Genomic_DNA"/>
</dbReference>
<proteinExistence type="predicted"/>
<keyword evidence="2" id="KW-1185">Reference proteome</keyword>
<evidence type="ECO:0000313" key="1">
    <source>
        <dbReference type="EMBL" id="KAJ7661055.1"/>
    </source>
</evidence>